<protein>
    <submittedName>
        <fullName evidence="2">Diacylglycerol kinase catalytic domain family protein</fullName>
    </submittedName>
</protein>
<feature type="domain" description="DAGKc" evidence="1">
    <location>
        <begin position="146"/>
        <end position="285"/>
    </location>
</feature>
<accession>A0A168DPQ0</accession>
<proteinExistence type="predicted"/>
<dbReference type="InterPro" id="IPR050187">
    <property type="entry name" value="Lipid_Phosphate_FormReg"/>
</dbReference>
<dbReference type="InterPro" id="IPR001206">
    <property type="entry name" value="Diacylglycerol_kinase_cat_dom"/>
</dbReference>
<dbReference type="Pfam" id="PF00781">
    <property type="entry name" value="DAGK_cat"/>
    <property type="match status" value="1"/>
</dbReference>
<dbReference type="EMBL" id="AZGZ01000001">
    <property type="protein sequence ID" value="KZZ97977.1"/>
    <property type="molecule type" value="Genomic_DNA"/>
</dbReference>
<reference evidence="2 3" key="1">
    <citation type="journal article" date="2016" name="Genome Biol. Evol.">
        <title>Divergent and convergent evolution of fungal pathogenicity.</title>
        <authorList>
            <person name="Shang Y."/>
            <person name="Xiao G."/>
            <person name="Zheng P."/>
            <person name="Cen K."/>
            <person name="Zhan S."/>
            <person name="Wang C."/>
        </authorList>
    </citation>
    <scope>NUCLEOTIDE SEQUENCE [LARGE SCALE GENOMIC DNA]</scope>
    <source>
        <strain evidence="2 3">ARSEF 7405</strain>
    </source>
</reference>
<dbReference type="GO" id="GO:0001727">
    <property type="term" value="F:lipid kinase activity"/>
    <property type="evidence" value="ECO:0007669"/>
    <property type="project" value="TreeGrafter"/>
</dbReference>
<keyword evidence="2" id="KW-0808">Transferase</keyword>
<name>A0A168DPQ0_9EURO</name>
<dbReference type="InterPro" id="IPR016064">
    <property type="entry name" value="NAD/diacylglycerol_kinase_sf"/>
</dbReference>
<dbReference type="InterPro" id="IPR055916">
    <property type="entry name" value="DUF7493"/>
</dbReference>
<gene>
    <name evidence="2" type="ORF">AAP_00238</name>
</gene>
<dbReference type="Pfam" id="PF24321">
    <property type="entry name" value="DUF7493"/>
    <property type="match status" value="1"/>
</dbReference>
<keyword evidence="2" id="KW-0418">Kinase</keyword>
<dbReference type="GO" id="GO:0005737">
    <property type="term" value="C:cytoplasm"/>
    <property type="evidence" value="ECO:0007669"/>
    <property type="project" value="TreeGrafter"/>
</dbReference>
<comment type="caution">
    <text evidence="2">The sequence shown here is derived from an EMBL/GenBank/DDBJ whole genome shotgun (WGS) entry which is preliminary data.</text>
</comment>
<organism evidence="2 3">
    <name type="scientific">Ascosphaera apis ARSEF 7405</name>
    <dbReference type="NCBI Taxonomy" id="392613"/>
    <lineage>
        <taxon>Eukaryota</taxon>
        <taxon>Fungi</taxon>
        <taxon>Dikarya</taxon>
        <taxon>Ascomycota</taxon>
        <taxon>Pezizomycotina</taxon>
        <taxon>Eurotiomycetes</taxon>
        <taxon>Eurotiomycetidae</taxon>
        <taxon>Onygenales</taxon>
        <taxon>Ascosphaeraceae</taxon>
        <taxon>Ascosphaera</taxon>
    </lineage>
</organism>
<dbReference type="AlphaFoldDB" id="A0A168DPQ0"/>
<dbReference type="VEuPathDB" id="FungiDB:AAP_00238"/>
<dbReference type="SUPFAM" id="SSF111331">
    <property type="entry name" value="NAD kinase/diacylglycerol kinase-like"/>
    <property type="match status" value="1"/>
</dbReference>
<dbReference type="PANTHER" id="PTHR12358:SF31">
    <property type="entry name" value="ACYLGLYCEROL KINASE, MITOCHONDRIAL"/>
    <property type="match status" value="1"/>
</dbReference>
<keyword evidence="3" id="KW-1185">Reference proteome</keyword>
<dbReference type="Gene3D" id="2.60.200.40">
    <property type="match status" value="1"/>
</dbReference>
<dbReference type="GO" id="GO:0046512">
    <property type="term" value="P:sphingosine biosynthetic process"/>
    <property type="evidence" value="ECO:0007669"/>
    <property type="project" value="TreeGrafter"/>
</dbReference>
<dbReference type="PANTHER" id="PTHR12358">
    <property type="entry name" value="SPHINGOSINE KINASE"/>
    <property type="match status" value="1"/>
</dbReference>
<dbReference type="Gene3D" id="3.40.50.10330">
    <property type="entry name" value="Probable inorganic polyphosphate/atp-NAD kinase, domain 1"/>
    <property type="match status" value="1"/>
</dbReference>
<evidence type="ECO:0000259" key="1">
    <source>
        <dbReference type="PROSITE" id="PS50146"/>
    </source>
</evidence>
<sequence length="523" mass="57435">MSAAPKAFDMALPAEASVVSSPGGKTMTPTVTQTSTLPVGDNVSLTLGKDGLIISDPHQKKREEGFLQGFCCMPSDVNAGPDRLIPYFNVLWADVMHDYVTIKFAEEQSKDVVSAASVFYPVDVDHKINADAWCDRLLQLSYGKAQQRKRVKVLVNPFGGKGHANQLYYKFIEPILAAAHCEIDVEQTKYSGHGTDIAEKLDINAYDVIAACSGDGIPYEVFNGLAKRPDATEALQTIPVVNIPCGSGNAMSCNLNGTHSPSMGALCVVKGIRTPLDLVSITQGETRTLSFLSQSFGIIAESDLGTENVRWMGPMRFQYGFVMRLIRQNRWPCDLAIKTEIGTKDEIKAHYRKKIAEAKEKAARGDFDVPRFFETNELEKGLPPLRYGRVTDPLPDGWKLVPHEKMSNFYVGNMAYMSPDANFFTCALPNDGMIDLLTVPSDCPRKTVLSMMFALGDNTLFDMPDVTMRKISGYRLIPREKKGYISVDGESVPFEPIQAEVHQGLGTTLSRNGYSYAAPGPAS</sequence>
<dbReference type="PROSITE" id="PS50146">
    <property type="entry name" value="DAGK"/>
    <property type="match status" value="1"/>
</dbReference>
<dbReference type="SMART" id="SM00046">
    <property type="entry name" value="DAGKc"/>
    <property type="match status" value="1"/>
</dbReference>
<evidence type="ECO:0000313" key="2">
    <source>
        <dbReference type="EMBL" id="KZZ97977.1"/>
    </source>
</evidence>
<dbReference type="InterPro" id="IPR017438">
    <property type="entry name" value="ATP-NAD_kinase_N"/>
</dbReference>
<evidence type="ECO:0000313" key="3">
    <source>
        <dbReference type="Proteomes" id="UP000242877"/>
    </source>
</evidence>
<dbReference type="Proteomes" id="UP000242877">
    <property type="component" value="Unassembled WGS sequence"/>
</dbReference>
<dbReference type="GO" id="GO:0016020">
    <property type="term" value="C:membrane"/>
    <property type="evidence" value="ECO:0007669"/>
    <property type="project" value="TreeGrafter"/>
</dbReference>
<dbReference type="GO" id="GO:0016773">
    <property type="term" value="F:phosphotransferase activity, alcohol group as acceptor"/>
    <property type="evidence" value="ECO:0007669"/>
    <property type="project" value="UniProtKB-ARBA"/>
</dbReference>
<dbReference type="OrthoDB" id="3853857at2759"/>